<reference evidence="1" key="1">
    <citation type="submission" date="2021-06" db="EMBL/GenBank/DDBJ databases">
        <authorList>
            <person name="Kallberg Y."/>
            <person name="Tangrot J."/>
            <person name="Rosling A."/>
        </authorList>
    </citation>
    <scope>NUCLEOTIDE SEQUENCE</scope>
    <source>
        <strain evidence="1">87-6 pot B 2015</strain>
    </source>
</reference>
<dbReference type="EMBL" id="CAJVPP010001639">
    <property type="protein sequence ID" value="CAG8566070.1"/>
    <property type="molecule type" value="Genomic_DNA"/>
</dbReference>
<feature type="non-terminal residue" evidence="1">
    <location>
        <position position="1"/>
    </location>
</feature>
<accession>A0A9N9FZ40</accession>
<protein>
    <submittedName>
        <fullName evidence="1">14341_t:CDS:1</fullName>
    </submittedName>
</protein>
<dbReference type="Proteomes" id="UP000789375">
    <property type="component" value="Unassembled WGS sequence"/>
</dbReference>
<sequence length="50" mass="5757">TIARYNRYLKQCVDESCSKWYSDIQLSCPTTPVQLSNQTISVQFSDPPML</sequence>
<gene>
    <name evidence="1" type="ORF">FMOSSE_LOCUS7211</name>
</gene>
<comment type="caution">
    <text evidence="1">The sequence shown here is derived from an EMBL/GenBank/DDBJ whole genome shotgun (WGS) entry which is preliminary data.</text>
</comment>
<name>A0A9N9FZ40_FUNMO</name>
<proteinExistence type="predicted"/>
<dbReference type="AlphaFoldDB" id="A0A9N9FZ40"/>
<keyword evidence="2" id="KW-1185">Reference proteome</keyword>
<organism evidence="1 2">
    <name type="scientific">Funneliformis mosseae</name>
    <name type="common">Endomycorrhizal fungus</name>
    <name type="synonym">Glomus mosseae</name>
    <dbReference type="NCBI Taxonomy" id="27381"/>
    <lineage>
        <taxon>Eukaryota</taxon>
        <taxon>Fungi</taxon>
        <taxon>Fungi incertae sedis</taxon>
        <taxon>Mucoromycota</taxon>
        <taxon>Glomeromycotina</taxon>
        <taxon>Glomeromycetes</taxon>
        <taxon>Glomerales</taxon>
        <taxon>Glomeraceae</taxon>
        <taxon>Funneliformis</taxon>
    </lineage>
</organism>
<evidence type="ECO:0000313" key="2">
    <source>
        <dbReference type="Proteomes" id="UP000789375"/>
    </source>
</evidence>
<evidence type="ECO:0000313" key="1">
    <source>
        <dbReference type="EMBL" id="CAG8566070.1"/>
    </source>
</evidence>